<feature type="domain" description="C-type lectin" evidence="4">
    <location>
        <begin position="1050"/>
        <end position="1166"/>
    </location>
</feature>
<dbReference type="FunFam" id="3.10.100.10:FF:000027">
    <property type="entry name" value="Mannose receptor, C type 1"/>
    <property type="match status" value="1"/>
</dbReference>
<evidence type="ECO:0000256" key="3">
    <source>
        <dbReference type="SAM" id="SignalP"/>
    </source>
</evidence>
<keyword evidence="3" id="KW-0732">Signal</keyword>
<dbReference type="FunFam" id="3.10.100.10:FF:000016">
    <property type="entry name" value="macrophage mannose receptor 1"/>
    <property type="match status" value="1"/>
</dbReference>
<reference evidence="5" key="1">
    <citation type="submission" date="2025-08" db="UniProtKB">
        <authorList>
            <consortium name="Ensembl"/>
        </authorList>
    </citation>
    <scope>IDENTIFICATION</scope>
</reference>
<evidence type="ECO:0000259" key="4">
    <source>
        <dbReference type="PROSITE" id="PS50041"/>
    </source>
</evidence>
<dbReference type="AlphaFoldDB" id="A0A8C8RN29"/>
<dbReference type="InterPro" id="IPR050111">
    <property type="entry name" value="C-type_lectin/snaclec_domain"/>
</dbReference>
<feature type="transmembrane region" description="Helical" evidence="2">
    <location>
        <begin position="1191"/>
        <end position="1212"/>
    </location>
</feature>
<feature type="chain" id="PRO_5034669136" description="C-type lectin domain-containing protein" evidence="3">
    <location>
        <begin position="19"/>
        <end position="1258"/>
    </location>
</feature>
<dbReference type="PANTHER" id="PTHR22803">
    <property type="entry name" value="MANNOSE, PHOSPHOLIPASE, LECTIN RECEPTOR RELATED"/>
    <property type="match status" value="1"/>
</dbReference>
<dbReference type="PROSITE" id="PS00615">
    <property type="entry name" value="C_TYPE_LECTIN_1"/>
    <property type="match status" value="3"/>
</dbReference>
<dbReference type="Pfam" id="PF00059">
    <property type="entry name" value="Lectin_C"/>
    <property type="match status" value="8"/>
</dbReference>
<dbReference type="FunFam" id="3.10.100.10:FF:000014">
    <property type="entry name" value="Macrophage mannose receptor 1"/>
    <property type="match status" value="1"/>
</dbReference>
<dbReference type="SMART" id="SM00034">
    <property type="entry name" value="CLECT"/>
    <property type="match status" value="8"/>
</dbReference>
<accession>A0A8C8RN29</accession>
<dbReference type="Gene3D" id="3.10.100.10">
    <property type="entry name" value="Mannose-Binding Protein A, subunit A"/>
    <property type="match status" value="8"/>
</dbReference>
<feature type="domain" description="C-type lectin" evidence="4">
    <location>
        <begin position="611"/>
        <end position="727"/>
    </location>
</feature>
<dbReference type="CDD" id="cd00037">
    <property type="entry name" value="CLECT"/>
    <property type="match status" value="8"/>
</dbReference>
<keyword evidence="2" id="KW-0812">Transmembrane</keyword>
<feature type="domain" description="C-type lectin" evidence="4">
    <location>
        <begin position="755"/>
        <end position="888"/>
    </location>
</feature>
<dbReference type="Ensembl" id="ENSPCET00000007656.1">
    <property type="protein sequence ID" value="ENSPCEP00000007393.1"/>
    <property type="gene ID" value="ENSPCEG00000005931.1"/>
</dbReference>
<feature type="signal peptide" evidence="3">
    <location>
        <begin position="1"/>
        <end position="18"/>
    </location>
</feature>
<dbReference type="PROSITE" id="PS50041">
    <property type="entry name" value="C_TYPE_LECTIN_2"/>
    <property type="match status" value="8"/>
</dbReference>
<dbReference type="SUPFAM" id="SSF56436">
    <property type="entry name" value="C-type lectin-like"/>
    <property type="match status" value="8"/>
</dbReference>
<dbReference type="InterPro" id="IPR016187">
    <property type="entry name" value="CTDL_fold"/>
</dbReference>
<dbReference type="FunFam" id="3.10.100.10:FF:000025">
    <property type="entry name" value="Mannose receptor C-type 1"/>
    <property type="match status" value="1"/>
</dbReference>
<evidence type="ECO:0000313" key="5">
    <source>
        <dbReference type="Ensembl" id="ENSPCEP00000007393.1"/>
    </source>
</evidence>
<feature type="domain" description="C-type lectin" evidence="4">
    <location>
        <begin position="176"/>
        <end position="292"/>
    </location>
</feature>
<feature type="domain" description="C-type lectin" evidence="4">
    <location>
        <begin position="317"/>
        <end position="432"/>
    </location>
</feature>
<keyword evidence="6" id="KW-1185">Reference proteome</keyword>
<feature type="domain" description="C-type lectin" evidence="4">
    <location>
        <begin position="32"/>
        <end position="148"/>
    </location>
</feature>
<organism evidence="5 6">
    <name type="scientific">Pelusios castaneus</name>
    <name type="common">West African mud turtle</name>
    <dbReference type="NCBI Taxonomy" id="367368"/>
    <lineage>
        <taxon>Eukaryota</taxon>
        <taxon>Metazoa</taxon>
        <taxon>Chordata</taxon>
        <taxon>Craniata</taxon>
        <taxon>Vertebrata</taxon>
        <taxon>Euteleostomi</taxon>
        <taxon>Archelosauria</taxon>
        <taxon>Testudinata</taxon>
        <taxon>Testudines</taxon>
        <taxon>Pleurodira</taxon>
        <taxon>Pelomedusidae</taxon>
        <taxon>Pelusios</taxon>
    </lineage>
</organism>
<dbReference type="InterPro" id="IPR016186">
    <property type="entry name" value="C-type_lectin-like/link_sf"/>
</dbReference>
<dbReference type="Proteomes" id="UP000694393">
    <property type="component" value="Unplaced"/>
</dbReference>
<evidence type="ECO:0000256" key="1">
    <source>
        <dbReference type="ARBA" id="ARBA00023157"/>
    </source>
</evidence>
<keyword evidence="2" id="KW-0472">Membrane</keyword>
<sequence>MTLSTLLVFLSLVHSAFQLLDDTERLWTADSLTGFQYQINPQSALTWHQARKSCQQQNAELLSITEIQEQKYLRELTTNMDSALWIGLNNLNFNSGWQWIGGSPLRYLNWAPGSPFPAPGKLCAVLNSRRASKWENQACNQKLGYICKRGNSTLKSLNISSDHLGPIKCPEGWLPYTGHCYKIHRERKVWQEALTSCKMHSGNLASIHSIAECSFIVSQLDYKPTEELWIGLNDLKVQMFFEWSDGTPVTYIKWLRGQPSYAKREEDCVVMKGQDGYLAADVCEKKLGYICKRTPLPHTPREMEIIEPGCQRGWKRHGFYCYLVGPTFVTFSEANKTCEGSGGYLATVEDRNEEAYLISLVGPRPEKYFWIGLSDVEEQGTFKWTNSEAVLYTHWNSAMPGRKSGCVAMETGNAAGSWDVLDCEKTAKFLCKEWAEGVTHPPIPLTAPAPICPEGWDSRNNISSCFKIFVREGNQKKSWFEAEDFCREIGGHLITINSREVQHLIWQMVLDKGFLFQRFWMGLVYLNPDEGYTWTDGSPVIYQNWNEGEPNNDRGIEHCGMFERNPKMRWNDMYCEHLFNWICEIKKGTPLKPEPSTNFDYKVTEDGWVIYEDKQYYFSTENVHLEKAWDICKKKFADLVVIESESERKFLWRYIYTKNRMNSYYIGLVVSFDQKFSWLDGTPVNYVAWAPNEPSFANNDENCVVMNKDFGFWNDINCGIRNAFICQRHNHSTHSGFAPTPPSPLGGCPETWLLFNNKCYKIFGSSEEERLTWHAARSTCIKLGGNLASIHNKQVQAFLTFHLKDVMAETWIGLNDINTEGHYLWTDGSVFDYSEWATGFPFRDRYINVDWTFITQETDCIAMMKRSVGEEGYWGNNDCQQNNSYICQMDSTDLELFHSPTFPASSFIHYGNSSYSIIHSKMNWEEARNNCKEKSLELASILDHYSNLFLWLHMLQFGEPVWIGLNSNVTDGFYKWTNNRRITYSNWARREPKQKTACVYLDLDETWKTAPCDEKYSSVCKQSDVIPPTDPPQLPGKCPKSRNHISWIPFRGHCYVFNAHRTSWAESSTECIRLGATLVSVEDSAESRFLAETIERHESETSGFWTGIYRNVDDQWLWLDKTPLDFVNWNKGEPSSNLLVYCVEMSASSGYWNAISCSSEKGSICKKPKMIEAQPSENLIIKKEAPAHHTIWMLIFLVLILVGVGITAYFLFRKKGQNKLQMDASFNNMLLEHRDTIAEVSDTQDSVDNKEQSEHTVI</sequence>
<dbReference type="FunFam" id="3.10.100.10:FF:000030">
    <property type="entry name" value="Mannose receptor C-type 1"/>
    <property type="match status" value="1"/>
</dbReference>
<proteinExistence type="predicted"/>
<name>A0A8C8RN29_9SAUR</name>
<feature type="domain" description="C-type lectin" evidence="4">
    <location>
        <begin position="910"/>
        <end position="1021"/>
    </location>
</feature>
<dbReference type="FunFam" id="3.10.100.10:FF:000023">
    <property type="entry name" value="Macrophage mannose receptor 1"/>
    <property type="match status" value="1"/>
</dbReference>
<dbReference type="InterPro" id="IPR001304">
    <property type="entry name" value="C-type_lectin-like"/>
</dbReference>
<evidence type="ECO:0000256" key="2">
    <source>
        <dbReference type="SAM" id="Phobius"/>
    </source>
</evidence>
<dbReference type="InterPro" id="IPR018378">
    <property type="entry name" value="C-type_lectin_CS"/>
</dbReference>
<keyword evidence="1" id="KW-1015">Disulfide bond</keyword>
<dbReference type="FunFam" id="3.10.100.10:FF:000031">
    <property type="entry name" value="macrophage mannose receptor 1"/>
    <property type="match status" value="1"/>
</dbReference>
<feature type="domain" description="C-type lectin" evidence="4">
    <location>
        <begin position="461"/>
        <end position="584"/>
    </location>
</feature>
<reference evidence="5" key="2">
    <citation type="submission" date="2025-09" db="UniProtKB">
        <authorList>
            <consortium name="Ensembl"/>
        </authorList>
    </citation>
    <scope>IDENTIFICATION</scope>
</reference>
<dbReference type="FunFam" id="3.10.100.10:FF:000022">
    <property type="entry name" value="Mannose receptor C-type 1"/>
    <property type="match status" value="1"/>
</dbReference>
<keyword evidence="2" id="KW-1133">Transmembrane helix</keyword>
<evidence type="ECO:0000313" key="6">
    <source>
        <dbReference type="Proteomes" id="UP000694393"/>
    </source>
</evidence>
<protein>
    <recommendedName>
        <fullName evidence="4">C-type lectin domain-containing protein</fullName>
    </recommendedName>
</protein>